<organism evidence="1 2">
    <name type="scientific">Vigna angularis var. angularis</name>
    <dbReference type="NCBI Taxonomy" id="157739"/>
    <lineage>
        <taxon>Eukaryota</taxon>
        <taxon>Viridiplantae</taxon>
        <taxon>Streptophyta</taxon>
        <taxon>Embryophyta</taxon>
        <taxon>Tracheophyta</taxon>
        <taxon>Spermatophyta</taxon>
        <taxon>Magnoliopsida</taxon>
        <taxon>eudicotyledons</taxon>
        <taxon>Gunneridae</taxon>
        <taxon>Pentapetalae</taxon>
        <taxon>rosids</taxon>
        <taxon>fabids</taxon>
        <taxon>Fabales</taxon>
        <taxon>Fabaceae</taxon>
        <taxon>Papilionoideae</taxon>
        <taxon>50 kb inversion clade</taxon>
        <taxon>NPAAA clade</taxon>
        <taxon>indigoferoid/millettioid clade</taxon>
        <taxon>Phaseoleae</taxon>
        <taxon>Vigna</taxon>
    </lineage>
</organism>
<reference evidence="1 2" key="1">
    <citation type="journal article" date="2015" name="Sci. Rep.">
        <title>The power of single molecule real-time sequencing technology in the de novo assembly of a eukaryotic genome.</title>
        <authorList>
            <person name="Sakai H."/>
            <person name="Naito K."/>
            <person name="Ogiso-Tanaka E."/>
            <person name="Takahashi Y."/>
            <person name="Iseki K."/>
            <person name="Muto C."/>
            <person name="Satou K."/>
            <person name="Teruya K."/>
            <person name="Shiroma A."/>
            <person name="Shimoji M."/>
            <person name="Hirano T."/>
            <person name="Itoh T."/>
            <person name="Kaga A."/>
            <person name="Tomooka N."/>
        </authorList>
    </citation>
    <scope>NUCLEOTIDE SEQUENCE [LARGE SCALE GENOMIC DNA]</scope>
    <source>
        <strain evidence="2">cv. Shumari</strain>
    </source>
</reference>
<evidence type="ECO:0000313" key="1">
    <source>
        <dbReference type="EMBL" id="BAT92928.1"/>
    </source>
</evidence>
<dbReference type="AlphaFoldDB" id="A0A0S3SJF6"/>
<evidence type="ECO:0000313" key="2">
    <source>
        <dbReference type="Proteomes" id="UP000291084"/>
    </source>
</evidence>
<dbReference type="EMBL" id="AP015040">
    <property type="protein sequence ID" value="BAT92928.1"/>
    <property type="molecule type" value="Genomic_DNA"/>
</dbReference>
<dbReference type="Proteomes" id="UP000291084">
    <property type="component" value="Chromosome 7"/>
</dbReference>
<keyword evidence="2" id="KW-1185">Reference proteome</keyword>
<name>A0A0S3SJF6_PHAAN</name>
<accession>A0A0S3SJF6</accession>
<proteinExistence type="predicted"/>
<sequence length="112" mass="12371">MQFPRPKKRPSISIISFSLPTKYVFLGKGKFPSPCTLSFCSAFFLPSLALKIPAAFAMQLRQLLSLASILNSLHFISPSIASLHSLSIDLQLRRAIISAGPVSNKRGIKFFF</sequence>
<protein>
    <submittedName>
        <fullName evidence="1">Uncharacterized protein</fullName>
    </submittedName>
</protein>
<gene>
    <name evidence="1" type="primary">Vigan.07G179800</name>
    <name evidence="1" type="ORF">VIGAN_07179800</name>
</gene>